<comment type="similarity">
    <text evidence="1">Belongs to the LysR transcriptional regulatory family.</text>
</comment>
<keyword evidence="2" id="KW-0805">Transcription regulation</keyword>
<dbReference type="RefSeq" id="WP_085938151.1">
    <property type="nucleotide sequence ID" value="NZ_FUWJ01000020.1"/>
</dbReference>
<dbReference type="PROSITE" id="PS50931">
    <property type="entry name" value="HTH_LYSR"/>
    <property type="match status" value="1"/>
</dbReference>
<dbReference type="InterPro" id="IPR005119">
    <property type="entry name" value="LysR_subst-bd"/>
</dbReference>
<organism evidence="6 7">
    <name type="scientific">Enhydrobacter aerosaccus</name>
    <dbReference type="NCBI Taxonomy" id="225324"/>
    <lineage>
        <taxon>Bacteria</taxon>
        <taxon>Pseudomonadati</taxon>
        <taxon>Pseudomonadota</taxon>
        <taxon>Alphaproteobacteria</taxon>
        <taxon>Hyphomicrobiales</taxon>
        <taxon>Enhydrobacter</taxon>
    </lineage>
</organism>
<dbReference type="SUPFAM" id="SSF46785">
    <property type="entry name" value="Winged helix' DNA-binding domain"/>
    <property type="match status" value="1"/>
</dbReference>
<feature type="domain" description="HTH lysR-type" evidence="5">
    <location>
        <begin position="2"/>
        <end position="59"/>
    </location>
</feature>
<reference evidence="7" key="1">
    <citation type="submission" date="2017-02" db="EMBL/GenBank/DDBJ databases">
        <authorList>
            <person name="Varghese N."/>
            <person name="Submissions S."/>
        </authorList>
    </citation>
    <scope>NUCLEOTIDE SEQUENCE [LARGE SCALE GENOMIC DNA]</scope>
    <source>
        <strain evidence="7">ATCC 27094</strain>
    </source>
</reference>
<evidence type="ECO:0000256" key="1">
    <source>
        <dbReference type="ARBA" id="ARBA00009437"/>
    </source>
</evidence>
<evidence type="ECO:0000313" key="6">
    <source>
        <dbReference type="EMBL" id="SKA40870.1"/>
    </source>
</evidence>
<dbReference type="SUPFAM" id="SSF53850">
    <property type="entry name" value="Periplasmic binding protein-like II"/>
    <property type="match status" value="1"/>
</dbReference>
<dbReference type="STRING" id="225324.SAMN02745126_06423"/>
<dbReference type="Pfam" id="PF00126">
    <property type="entry name" value="HTH_1"/>
    <property type="match status" value="1"/>
</dbReference>
<gene>
    <name evidence="6" type="ORF">SAMN02745126_06423</name>
</gene>
<evidence type="ECO:0000256" key="3">
    <source>
        <dbReference type="ARBA" id="ARBA00023125"/>
    </source>
</evidence>
<evidence type="ECO:0000256" key="4">
    <source>
        <dbReference type="ARBA" id="ARBA00023163"/>
    </source>
</evidence>
<evidence type="ECO:0000256" key="2">
    <source>
        <dbReference type="ARBA" id="ARBA00023015"/>
    </source>
</evidence>
<dbReference type="GO" id="GO:0003700">
    <property type="term" value="F:DNA-binding transcription factor activity"/>
    <property type="evidence" value="ECO:0007669"/>
    <property type="project" value="InterPro"/>
</dbReference>
<evidence type="ECO:0000259" key="5">
    <source>
        <dbReference type="PROSITE" id="PS50931"/>
    </source>
</evidence>
<dbReference type="PRINTS" id="PR00039">
    <property type="entry name" value="HTHLYSR"/>
</dbReference>
<dbReference type="GO" id="GO:0000976">
    <property type="term" value="F:transcription cis-regulatory region binding"/>
    <property type="evidence" value="ECO:0007669"/>
    <property type="project" value="TreeGrafter"/>
</dbReference>
<keyword evidence="3 6" id="KW-0238">DNA-binding</keyword>
<dbReference type="AlphaFoldDB" id="A0A1T4TK78"/>
<name>A0A1T4TK78_9HYPH</name>
<proteinExistence type="inferred from homology"/>
<dbReference type="Pfam" id="PF03466">
    <property type="entry name" value="LysR_substrate"/>
    <property type="match status" value="1"/>
</dbReference>
<sequence length="290" mass="31536">MIDLEQVRTFVAIVEAGSFQSAADRLGIAQPTVSQHLKKLEEAVGHRLIERSRAQAIPTEGGTRFLPFARTLLRVAERAQEALTDGEFVIGASSNIGVYMLQPVAAAFRSIVPDLRRFDIRIGSNQETARRLEDSEIDIALMEWWDDRAGFDAKVWREEPIVVIVPPDHRWARRAWIDKATLMEEPLIGGEPGTGTARLLQDRLGIDIAALKSGLQLGSTEAVKQAVRAGLGVSVALESAVREEIASGVLVAPRLRSARLTKPLYSIVPSHAPPGSPARKFAAFLPAAAA</sequence>
<keyword evidence="4" id="KW-0804">Transcription</keyword>
<accession>A0A1T4TK78</accession>
<dbReference type="FunFam" id="1.10.10.10:FF:000001">
    <property type="entry name" value="LysR family transcriptional regulator"/>
    <property type="match status" value="1"/>
</dbReference>
<dbReference type="EMBL" id="FUWJ01000020">
    <property type="protein sequence ID" value="SKA40870.1"/>
    <property type="molecule type" value="Genomic_DNA"/>
</dbReference>
<dbReference type="InterPro" id="IPR036388">
    <property type="entry name" value="WH-like_DNA-bd_sf"/>
</dbReference>
<dbReference type="InterPro" id="IPR000847">
    <property type="entry name" value="LysR_HTH_N"/>
</dbReference>
<dbReference type="Gene3D" id="1.10.10.10">
    <property type="entry name" value="Winged helix-like DNA-binding domain superfamily/Winged helix DNA-binding domain"/>
    <property type="match status" value="1"/>
</dbReference>
<evidence type="ECO:0000313" key="7">
    <source>
        <dbReference type="Proteomes" id="UP000190092"/>
    </source>
</evidence>
<dbReference type="InterPro" id="IPR011991">
    <property type="entry name" value="ArsR-like_HTH"/>
</dbReference>
<keyword evidence="7" id="KW-1185">Reference proteome</keyword>
<dbReference type="PANTHER" id="PTHR30126:SF39">
    <property type="entry name" value="HTH-TYPE TRANSCRIPTIONAL REGULATOR CYSL"/>
    <property type="match status" value="1"/>
</dbReference>
<dbReference type="PANTHER" id="PTHR30126">
    <property type="entry name" value="HTH-TYPE TRANSCRIPTIONAL REGULATOR"/>
    <property type="match status" value="1"/>
</dbReference>
<dbReference type="InterPro" id="IPR036390">
    <property type="entry name" value="WH_DNA-bd_sf"/>
</dbReference>
<dbReference type="CDD" id="cd00090">
    <property type="entry name" value="HTH_ARSR"/>
    <property type="match status" value="1"/>
</dbReference>
<dbReference type="Gene3D" id="3.40.190.10">
    <property type="entry name" value="Periplasmic binding protein-like II"/>
    <property type="match status" value="2"/>
</dbReference>
<dbReference type="Proteomes" id="UP000190092">
    <property type="component" value="Unassembled WGS sequence"/>
</dbReference>
<protein>
    <submittedName>
        <fullName evidence="6">DNA-binding transcriptional regulator, LysR family</fullName>
    </submittedName>
</protein>
<dbReference type="OrthoDB" id="7840053at2"/>